<dbReference type="InterPro" id="IPR016186">
    <property type="entry name" value="C-type_lectin-like/link_sf"/>
</dbReference>
<evidence type="ECO:0000313" key="2">
    <source>
        <dbReference type="EMBL" id="RWS29135.1"/>
    </source>
</evidence>
<organism evidence="2 3">
    <name type="scientific">Leptotrombidium deliense</name>
    <dbReference type="NCBI Taxonomy" id="299467"/>
    <lineage>
        <taxon>Eukaryota</taxon>
        <taxon>Metazoa</taxon>
        <taxon>Ecdysozoa</taxon>
        <taxon>Arthropoda</taxon>
        <taxon>Chelicerata</taxon>
        <taxon>Arachnida</taxon>
        <taxon>Acari</taxon>
        <taxon>Acariformes</taxon>
        <taxon>Trombidiformes</taxon>
        <taxon>Prostigmata</taxon>
        <taxon>Anystina</taxon>
        <taxon>Parasitengona</taxon>
        <taxon>Trombiculoidea</taxon>
        <taxon>Trombiculidae</taxon>
        <taxon>Leptotrombidium</taxon>
    </lineage>
</organism>
<protein>
    <recommendedName>
        <fullName evidence="4">C-type lectin domain-containing protein</fullName>
    </recommendedName>
</protein>
<name>A0A443SNR2_9ACAR</name>
<evidence type="ECO:0008006" key="4">
    <source>
        <dbReference type="Google" id="ProtNLM"/>
    </source>
</evidence>
<proteinExistence type="predicted"/>
<comment type="caution">
    <text evidence="2">The sequence shown here is derived from an EMBL/GenBank/DDBJ whole genome shotgun (WGS) entry which is preliminary data.</text>
</comment>
<keyword evidence="1" id="KW-0732">Signal</keyword>
<dbReference type="SUPFAM" id="SSF56436">
    <property type="entry name" value="C-type lectin-like"/>
    <property type="match status" value="1"/>
</dbReference>
<evidence type="ECO:0000313" key="3">
    <source>
        <dbReference type="Proteomes" id="UP000288716"/>
    </source>
</evidence>
<feature type="chain" id="PRO_5019234176" description="C-type lectin domain-containing protein" evidence="1">
    <location>
        <begin position="24"/>
        <end position="184"/>
    </location>
</feature>
<sequence length="184" mass="21222">MYSTRTSSSFLLLLVTFVQLFAAIEENEISAKIIETIAEWNKECKERHDAPNLKCDNEKVYLIDTTARDFDSARDYCRTLQSPVKADLVSFNSCSEYNKVVDFLKNDRLLKIETIKEAKSPIIFWTSGFSTIEMVPNTNSAQLVHKWLPNRYMDKKLVDSCLKDSDRGIVMIFVKLHVNIDQIV</sequence>
<dbReference type="Gene3D" id="3.10.100.10">
    <property type="entry name" value="Mannose-Binding Protein A, subunit A"/>
    <property type="match status" value="1"/>
</dbReference>
<evidence type="ECO:0000256" key="1">
    <source>
        <dbReference type="SAM" id="SignalP"/>
    </source>
</evidence>
<accession>A0A443SNR2</accession>
<dbReference type="Proteomes" id="UP000288716">
    <property type="component" value="Unassembled WGS sequence"/>
</dbReference>
<dbReference type="EMBL" id="NCKV01001055">
    <property type="protein sequence ID" value="RWS29135.1"/>
    <property type="molecule type" value="Genomic_DNA"/>
</dbReference>
<gene>
    <name evidence="2" type="ORF">B4U80_13659</name>
</gene>
<keyword evidence="3" id="KW-1185">Reference proteome</keyword>
<dbReference type="InterPro" id="IPR016187">
    <property type="entry name" value="CTDL_fold"/>
</dbReference>
<dbReference type="AlphaFoldDB" id="A0A443SNR2"/>
<dbReference type="VEuPathDB" id="VectorBase:LDEU002905"/>
<reference evidence="2 3" key="1">
    <citation type="journal article" date="2018" name="Gigascience">
        <title>Genomes of trombidid mites reveal novel predicted allergens and laterally-transferred genes associated with secondary metabolism.</title>
        <authorList>
            <person name="Dong X."/>
            <person name="Chaisiri K."/>
            <person name="Xia D."/>
            <person name="Armstrong S.D."/>
            <person name="Fang Y."/>
            <person name="Donnelly M.J."/>
            <person name="Kadowaki T."/>
            <person name="McGarry J.W."/>
            <person name="Darby A.C."/>
            <person name="Makepeace B.L."/>
        </authorList>
    </citation>
    <scope>NUCLEOTIDE SEQUENCE [LARGE SCALE GENOMIC DNA]</scope>
    <source>
        <strain evidence="2">UoL-UT</strain>
    </source>
</reference>
<feature type="signal peptide" evidence="1">
    <location>
        <begin position="1"/>
        <end position="23"/>
    </location>
</feature>